<evidence type="ECO:0000313" key="8">
    <source>
        <dbReference type="EMBL" id="MCJ2376536.1"/>
    </source>
</evidence>
<evidence type="ECO:0000256" key="3">
    <source>
        <dbReference type="ARBA" id="ARBA00023110"/>
    </source>
</evidence>
<dbReference type="InterPro" id="IPR046357">
    <property type="entry name" value="PPIase_dom_sf"/>
</dbReference>
<dbReference type="EC" id="5.2.1.8" evidence="6"/>
<comment type="similarity">
    <text evidence="2 6">Belongs to the FKBP-type PPIase family.</text>
</comment>
<dbReference type="Gene3D" id="3.10.50.40">
    <property type="match status" value="1"/>
</dbReference>
<gene>
    <name evidence="8" type="ORF">LNL84_06770</name>
</gene>
<dbReference type="InterPro" id="IPR036944">
    <property type="entry name" value="PPIase_FKBP_N_sf"/>
</dbReference>
<keyword evidence="4 5" id="KW-0413">Isomerase</keyword>
<evidence type="ECO:0000256" key="1">
    <source>
        <dbReference type="ARBA" id="ARBA00000971"/>
    </source>
</evidence>
<comment type="caution">
    <text evidence="8">The sequence shown here is derived from an EMBL/GenBank/DDBJ whole genome shotgun (WGS) entry which is preliminary data.</text>
</comment>
<dbReference type="AlphaFoldDB" id="A0A9X1WAK7"/>
<dbReference type="EMBL" id="JAJNNZ010000004">
    <property type="protein sequence ID" value="MCJ2376536.1"/>
    <property type="molecule type" value="Genomic_DNA"/>
</dbReference>
<reference evidence="8" key="1">
    <citation type="submission" date="2021-11" db="EMBL/GenBank/DDBJ databases">
        <title>Vibrio ZSDE26 sp. nov. and Vibrio ZSDZ34 sp. nov., isolated from coastal seawater in Qingdao.</title>
        <authorList>
            <person name="Zhang P."/>
        </authorList>
    </citation>
    <scope>NUCLEOTIDE SEQUENCE</scope>
    <source>
        <strain evidence="8">ZSDZ34</strain>
    </source>
</reference>
<dbReference type="SUPFAM" id="SSF54534">
    <property type="entry name" value="FKBP-like"/>
    <property type="match status" value="1"/>
</dbReference>
<proteinExistence type="inferred from homology"/>
<dbReference type="PROSITE" id="PS50059">
    <property type="entry name" value="FKBP_PPIASE"/>
    <property type="match status" value="1"/>
</dbReference>
<evidence type="ECO:0000256" key="5">
    <source>
        <dbReference type="PROSITE-ProRule" id="PRU00277"/>
    </source>
</evidence>
<evidence type="ECO:0000256" key="2">
    <source>
        <dbReference type="ARBA" id="ARBA00006577"/>
    </source>
</evidence>
<evidence type="ECO:0000256" key="4">
    <source>
        <dbReference type="ARBA" id="ARBA00023235"/>
    </source>
</evidence>
<keyword evidence="9" id="KW-1185">Reference proteome</keyword>
<dbReference type="InterPro" id="IPR001179">
    <property type="entry name" value="PPIase_FKBP_dom"/>
</dbReference>
<dbReference type="GO" id="GO:0003755">
    <property type="term" value="F:peptidyl-prolyl cis-trans isomerase activity"/>
    <property type="evidence" value="ECO:0007669"/>
    <property type="project" value="UniProtKB-UniRule"/>
</dbReference>
<dbReference type="InterPro" id="IPR000774">
    <property type="entry name" value="PPIase_FKBP_N"/>
</dbReference>
<comment type="catalytic activity">
    <reaction evidence="1 5 6">
        <text>[protein]-peptidylproline (omega=180) = [protein]-peptidylproline (omega=0)</text>
        <dbReference type="Rhea" id="RHEA:16237"/>
        <dbReference type="Rhea" id="RHEA-COMP:10747"/>
        <dbReference type="Rhea" id="RHEA-COMP:10748"/>
        <dbReference type="ChEBI" id="CHEBI:83833"/>
        <dbReference type="ChEBI" id="CHEBI:83834"/>
        <dbReference type="EC" id="5.2.1.8"/>
    </reaction>
</comment>
<dbReference type="PANTHER" id="PTHR43811:SF19">
    <property type="entry name" value="39 KDA FK506-BINDING NUCLEAR PROTEIN"/>
    <property type="match status" value="1"/>
</dbReference>
<dbReference type="Gene3D" id="1.10.287.460">
    <property type="entry name" value="Peptidyl-prolyl cis-trans isomerase, FKBP-type, N-terminal domain"/>
    <property type="match status" value="1"/>
</dbReference>
<sequence>MEFETLEQKVSYIFGREIGSELAKKSFPKMNIKIIQEAIMDTFTQKEWPFDPSDAEALKKEMETKREADKADVAQQKLQFEQAFFERNAQREEVTVHSSGIQYETLSQADEQGVMPQGSEYLLRHKTWLLNGKLIDTSTHLPEPLSLTLSQMPLSWLVAVKQMTAGAVWRLYVPAHLAMGDDEAGAIPPETAIIFDLHLIGAK</sequence>
<evidence type="ECO:0000256" key="6">
    <source>
        <dbReference type="RuleBase" id="RU003915"/>
    </source>
</evidence>
<organism evidence="8 9">
    <name type="scientific">Vibrio gelatinilyticus</name>
    <dbReference type="NCBI Taxonomy" id="2893468"/>
    <lineage>
        <taxon>Bacteria</taxon>
        <taxon>Pseudomonadati</taxon>
        <taxon>Pseudomonadota</taxon>
        <taxon>Gammaproteobacteria</taxon>
        <taxon>Vibrionales</taxon>
        <taxon>Vibrionaceae</taxon>
        <taxon>Vibrio</taxon>
    </lineage>
</organism>
<name>A0A9X1WAK7_9VIBR</name>
<feature type="domain" description="PPIase FKBP-type" evidence="7">
    <location>
        <begin position="118"/>
        <end position="203"/>
    </location>
</feature>
<dbReference type="GO" id="GO:0006457">
    <property type="term" value="P:protein folding"/>
    <property type="evidence" value="ECO:0007669"/>
    <property type="project" value="InterPro"/>
</dbReference>
<keyword evidence="3 5" id="KW-0697">Rotamase</keyword>
<accession>A0A9X1WAK7</accession>
<protein>
    <recommendedName>
        <fullName evidence="6">Peptidyl-prolyl cis-trans isomerase</fullName>
        <ecNumber evidence="6">5.2.1.8</ecNumber>
    </recommendedName>
</protein>
<evidence type="ECO:0000259" key="7">
    <source>
        <dbReference type="PROSITE" id="PS50059"/>
    </source>
</evidence>
<dbReference type="Pfam" id="PF01346">
    <property type="entry name" value="FKBP_N"/>
    <property type="match status" value="1"/>
</dbReference>
<dbReference type="RefSeq" id="WP_244356159.1">
    <property type="nucleotide sequence ID" value="NZ_JAJNNZ010000004.1"/>
</dbReference>
<dbReference type="PANTHER" id="PTHR43811">
    <property type="entry name" value="FKBP-TYPE PEPTIDYL-PROLYL CIS-TRANS ISOMERASE FKPA"/>
    <property type="match status" value="1"/>
</dbReference>
<evidence type="ECO:0000313" key="9">
    <source>
        <dbReference type="Proteomes" id="UP001139488"/>
    </source>
</evidence>
<dbReference type="Proteomes" id="UP001139488">
    <property type="component" value="Unassembled WGS sequence"/>
</dbReference>
<dbReference type="Pfam" id="PF00254">
    <property type="entry name" value="FKBP_C"/>
    <property type="match status" value="1"/>
</dbReference>